<evidence type="ECO:0000313" key="2">
    <source>
        <dbReference type="EMBL" id="KAK9093681.1"/>
    </source>
</evidence>
<protein>
    <submittedName>
        <fullName evidence="2">Uncharacterized protein</fullName>
    </submittedName>
</protein>
<dbReference type="Proteomes" id="UP001419268">
    <property type="component" value="Unassembled WGS sequence"/>
</dbReference>
<feature type="compositionally biased region" description="Basic and acidic residues" evidence="1">
    <location>
        <begin position="316"/>
        <end position="329"/>
    </location>
</feature>
<feature type="compositionally biased region" description="Basic residues" evidence="1">
    <location>
        <begin position="348"/>
        <end position="363"/>
    </location>
</feature>
<reference evidence="2 3" key="1">
    <citation type="submission" date="2024-01" db="EMBL/GenBank/DDBJ databases">
        <title>Genome assemblies of Stephania.</title>
        <authorList>
            <person name="Yang L."/>
        </authorList>
    </citation>
    <scope>NUCLEOTIDE SEQUENCE [LARGE SCALE GENOMIC DNA]</scope>
    <source>
        <strain evidence="2">JXDWG</strain>
        <tissue evidence="2">Leaf</tissue>
    </source>
</reference>
<dbReference type="EMBL" id="JBBNAG010000011">
    <property type="protein sequence ID" value="KAK9093681.1"/>
    <property type="molecule type" value="Genomic_DNA"/>
</dbReference>
<organism evidence="2 3">
    <name type="scientific">Stephania cephalantha</name>
    <dbReference type="NCBI Taxonomy" id="152367"/>
    <lineage>
        <taxon>Eukaryota</taxon>
        <taxon>Viridiplantae</taxon>
        <taxon>Streptophyta</taxon>
        <taxon>Embryophyta</taxon>
        <taxon>Tracheophyta</taxon>
        <taxon>Spermatophyta</taxon>
        <taxon>Magnoliopsida</taxon>
        <taxon>Ranunculales</taxon>
        <taxon>Menispermaceae</taxon>
        <taxon>Menispermoideae</taxon>
        <taxon>Cissampelideae</taxon>
        <taxon>Stephania</taxon>
    </lineage>
</organism>
<feature type="compositionally biased region" description="Basic residues" evidence="1">
    <location>
        <begin position="260"/>
        <end position="269"/>
    </location>
</feature>
<feature type="compositionally biased region" description="Basic and acidic residues" evidence="1">
    <location>
        <begin position="176"/>
        <end position="185"/>
    </location>
</feature>
<sequence>MMKMLGKKASEELNERWLPTIFKFSGSSSSDSENKDEEAMIINGCTSPSMAAPPSKKKRSRKTRKQVDHLNARQVINIRSSSSGSSSSDGENKDGEAMIINGCTSPSMEAPPSKKKRSRKTRKRVDNLNARQVINIPSSSNGSSSSDGENKDGEVMIMNGCKSIDGGAALEEEKDSSDGENKDGEAMIMNGCTSPSMAAPPSKKKRSRKTRKRVDNLNAKQVINIPSSSIGSSSSDGENKDGEAMIMNGCTSPPMAALPSKKKRSKKTRKQVDNLNARRVNIPSSSSDSSNNDYDFLKTEVARVLKTFARNLSSKSKKDNNGGKEDEKAKKKKKNMGGDKEKGEKAKKMNKKGGKEKKLKRGNSSKPRWVLSSYSCSCCSSGDNCGMTTSEGSVSSSDYDWEKHVGGSYLNSPSPSSLPVPGKTASLMLLSPPPSSLPLPWFMLPVGLLS</sequence>
<feature type="region of interest" description="Disordered" evidence="1">
    <location>
        <begin position="23"/>
        <end position="294"/>
    </location>
</feature>
<evidence type="ECO:0000256" key="1">
    <source>
        <dbReference type="SAM" id="MobiDB-lite"/>
    </source>
</evidence>
<comment type="caution">
    <text evidence="2">The sequence shown here is derived from an EMBL/GenBank/DDBJ whole genome shotgun (WGS) entry which is preliminary data.</text>
</comment>
<accession>A0AAP0EHP0</accession>
<feature type="compositionally biased region" description="Basic and acidic residues" evidence="1">
    <location>
        <begin position="336"/>
        <end position="347"/>
    </location>
</feature>
<feature type="compositionally biased region" description="Low complexity" evidence="1">
    <location>
        <begin position="284"/>
        <end position="293"/>
    </location>
</feature>
<feature type="compositionally biased region" description="Basic residues" evidence="1">
    <location>
        <begin position="202"/>
        <end position="212"/>
    </location>
</feature>
<dbReference type="AlphaFoldDB" id="A0AAP0EHP0"/>
<feature type="region of interest" description="Disordered" evidence="1">
    <location>
        <begin position="309"/>
        <end position="370"/>
    </location>
</feature>
<feature type="compositionally biased region" description="Basic residues" evidence="1">
    <location>
        <begin position="113"/>
        <end position="123"/>
    </location>
</feature>
<evidence type="ECO:0000313" key="3">
    <source>
        <dbReference type="Proteomes" id="UP001419268"/>
    </source>
</evidence>
<gene>
    <name evidence="2" type="ORF">Scep_025150</name>
</gene>
<proteinExistence type="predicted"/>
<keyword evidence="3" id="KW-1185">Reference proteome</keyword>
<feature type="compositionally biased region" description="Basic residues" evidence="1">
    <location>
        <begin position="55"/>
        <end position="64"/>
    </location>
</feature>
<name>A0AAP0EHP0_9MAGN</name>